<dbReference type="InterPro" id="IPR003959">
    <property type="entry name" value="ATPase_AAA_core"/>
</dbReference>
<feature type="region of interest" description="Disordered" evidence="1">
    <location>
        <begin position="413"/>
        <end position="456"/>
    </location>
</feature>
<feature type="domain" description="AAA+ ATPase" evidence="2">
    <location>
        <begin position="493"/>
        <end position="628"/>
    </location>
</feature>
<dbReference type="InterPro" id="IPR027417">
    <property type="entry name" value="P-loop_NTPase"/>
</dbReference>
<dbReference type="InterPro" id="IPR003593">
    <property type="entry name" value="AAA+_ATPase"/>
</dbReference>
<proteinExistence type="predicted"/>
<dbReference type="Gene3D" id="3.40.50.300">
    <property type="entry name" value="P-loop containing nucleotide triphosphate hydrolases"/>
    <property type="match status" value="2"/>
</dbReference>
<evidence type="ECO:0000259" key="2">
    <source>
        <dbReference type="SMART" id="SM00382"/>
    </source>
</evidence>
<sequence length="701" mass="78095">MESCNIGYFTADTLELKWGSLAVVRDKSGRFFSTILYPDRQVFAESSLNMSCFELPSISFIKSRQYAELSDGTYISPIKEKEITTTSQITVTILNMKIEQPEWQFIEKQLNNFIRSSSVALLHGTKLVYTLFTNQEVELLIENKITQPKFFKISPTTKIFFNHNRNQNFEVIEYPTFTELTEKLIKYIKYSIYNDNKSDSEKPGGFLSMWKTPSTFNSSAVPSQTLSNKEDANIRPKGIIISGSDGSGRATLIRSCADKLNLPLLIIDADRFNSTQLNFPELTQKISKKTIVLLKNFDSIINTSDESASFLTDSFQKRVVLNLTNLIDQSKEVFFAMTVLSRELIPSQLLSAKRLSFALTFPPLTMADITTILPPTFSQLSIDCSTCGIPARDLINARLTGLESDLLDAIFSQTDSSNSPEYSNITPTTDTAKSPSNPNSGSDHSQRSMITSSVPKTTWDDIGGLSETKKLVREAVEWPLTRSKELKKFGIKPPRGVLLYGPPGCGKTLIARAVATSLRSSFFSISAASVYQMYLGESERVVRELFALARQRSPSVVFIDEIDAMVGKRGKVTGVSERVLSTFLNEMDGVTELNEVVVVAATNRIDDLDEALKRPGRFDCLIEVKPCQNENDVREILKVCTRKMPLEEGALEEAAKLIKFGTSGAEIDNFCREAALVALNKGMEIISADCFKLVIGNIQHL</sequence>
<dbReference type="Proteomes" id="UP001470230">
    <property type="component" value="Unassembled WGS sequence"/>
</dbReference>
<reference evidence="3 4" key="1">
    <citation type="submission" date="2024-04" db="EMBL/GenBank/DDBJ databases">
        <title>Tritrichomonas musculus Genome.</title>
        <authorList>
            <person name="Alves-Ferreira E."/>
            <person name="Grigg M."/>
            <person name="Lorenzi H."/>
            <person name="Galac M."/>
        </authorList>
    </citation>
    <scope>NUCLEOTIDE SEQUENCE [LARGE SCALE GENOMIC DNA]</scope>
    <source>
        <strain evidence="3 4">EAF2021</strain>
    </source>
</reference>
<evidence type="ECO:0000256" key="1">
    <source>
        <dbReference type="SAM" id="MobiDB-lite"/>
    </source>
</evidence>
<gene>
    <name evidence="3" type="ORF">M9Y10_019210</name>
</gene>
<dbReference type="Pfam" id="PF00004">
    <property type="entry name" value="AAA"/>
    <property type="match status" value="2"/>
</dbReference>
<dbReference type="PANTHER" id="PTHR23077">
    <property type="entry name" value="AAA-FAMILY ATPASE"/>
    <property type="match status" value="1"/>
</dbReference>
<dbReference type="EMBL" id="JAPFFF010000027">
    <property type="protein sequence ID" value="KAK8848154.1"/>
    <property type="molecule type" value="Genomic_DNA"/>
</dbReference>
<accession>A0ABR2HJW6</accession>
<dbReference type="SMART" id="SM00382">
    <property type="entry name" value="AAA"/>
    <property type="match status" value="2"/>
</dbReference>
<dbReference type="InterPro" id="IPR003960">
    <property type="entry name" value="ATPase_AAA_CS"/>
</dbReference>
<dbReference type="SUPFAM" id="SSF52540">
    <property type="entry name" value="P-loop containing nucleoside triphosphate hydrolases"/>
    <property type="match status" value="2"/>
</dbReference>
<evidence type="ECO:0000313" key="4">
    <source>
        <dbReference type="Proteomes" id="UP001470230"/>
    </source>
</evidence>
<name>A0ABR2HJW6_9EUKA</name>
<dbReference type="Gene3D" id="1.10.8.60">
    <property type="match status" value="1"/>
</dbReference>
<feature type="domain" description="AAA+ ATPase" evidence="2">
    <location>
        <begin position="235"/>
        <end position="365"/>
    </location>
</feature>
<comment type="caution">
    <text evidence="3">The sequence shown here is derived from an EMBL/GenBank/DDBJ whole genome shotgun (WGS) entry which is preliminary data.</text>
</comment>
<dbReference type="PROSITE" id="PS00674">
    <property type="entry name" value="AAA"/>
    <property type="match status" value="1"/>
</dbReference>
<evidence type="ECO:0000313" key="3">
    <source>
        <dbReference type="EMBL" id="KAK8848154.1"/>
    </source>
</evidence>
<protein>
    <submittedName>
        <fullName evidence="3">Spermatogenesis-associated protein 5-like protein 1</fullName>
    </submittedName>
</protein>
<dbReference type="InterPro" id="IPR050168">
    <property type="entry name" value="AAA_ATPase_domain"/>
</dbReference>
<dbReference type="PANTHER" id="PTHR23077:SF117">
    <property type="entry name" value="AAA+ ATPASE DOMAIN-CONTAINING PROTEIN"/>
    <property type="match status" value="1"/>
</dbReference>
<keyword evidence="4" id="KW-1185">Reference proteome</keyword>
<organism evidence="3 4">
    <name type="scientific">Tritrichomonas musculus</name>
    <dbReference type="NCBI Taxonomy" id="1915356"/>
    <lineage>
        <taxon>Eukaryota</taxon>
        <taxon>Metamonada</taxon>
        <taxon>Parabasalia</taxon>
        <taxon>Tritrichomonadida</taxon>
        <taxon>Tritrichomonadidae</taxon>
        <taxon>Tritrichomonas</taxon>
    </lineage>
</organism>